<organism evidence="1 2">
    <name type="scientific">Lentzea atacamensis</name>
    <dbReference type="NCBI Taxonomy" id="531938"/>
    <lineage>
        <taxon>Bacteria</taxon>
        <taxon>Bacillati</taxon>
        <taxon>Actinomycetota</taxon>
        <taxon>Actinomycetes</taxon>
        <taxon>Pseudonocardiales</taxon>
        <taxon>Pseudonocardiaceae</taxon>
        <taxon>Lentzea</taxon>
    </lineage>
</organism>
<gene>
    <name evidence="1" type="ORF">C8D88_11184</name>
</gene>
<sequence length="132" mass="14635">MGETQRSEWVVRAYASLYSELAAWYRPYASRPTFNVRFKLSGAKQHDEHAEAMPELLGPVVLVAGRPVLEILLPLVASLTQADELRQKGADYPRLAEEVEHVGAQLSALLDAMRQDLGQDPVQLAAPLLVWA</sequence>
<dbReference type="EMBL" id="QGHB01000011">
    <property type="protein sequence ID" value="PWK83199.1"/>
    <property type="molecule type" value="Genomic_DNA"/>
</dbReference>
<evidence type="ECO:0000313" key="1">
    <source>
        <dbReference type="EMBL" id="PWK83199.1"/>
    </source>
</evidence>
<protein>
    <submittedName>
        <fullName evidence="1">Uncharacterized protein</fullName>
    </submittedName>
</protein>
<evidence type="ECO:0000313" key="2">
    <source>
        <dbReference type="Proteomes" id="UP000246005"/>
    </source>
</evidence>
<proteinExistence type="predicted"/>
<dbReference type="RefSeq" id="WP_146231746.1">
    <property type="nucleotide sequence ID" value="NZ_QGHB01000011.1"/>
</dbReference>
<accession>A0A316HTD6</accession>
<comment type="caution">
    <text evidence="1">The sequence shown here is derived from an EMBL/GenBank/DDBJ whole genome shotgun (WGS) entry which is preliminary data.</text>
</comment>
<reference evidence="1 2" key="1">
    <citation type="submission" date="2018-05" db="EMBL/GenBank/DDBJ databases">
        <title>Genomic Encyclopedia of Type Strains, Phase IV (KMG-IV): sequencing the most valuable type-strain genomes for metagenomic binning, comparative biology and taxonomic classification.</title>
        <authorList>
            <person name="Goeker M."/>
        </authorList>
    </citation>
    <scope>NUCLEOTIDE SEQUENCE [LARGE SCALE GENOMIC DNA]</scope>
    <source>
        <strain evidence="1 2">DSM 45480</strain>
    </source>
</reference>
<dbReference type="Proteomes" id="UP000246005">
    <property type="component" value="Unassembled WGS sequence"/>
</dbReference>
<dbReference type="AlphaFoldDB" id="A0A316HTD6"/>
<name>A0A316HTD6_9PSEU</name>